<proteinExistence type="predicted"/>
<accession>A0A835UAS1</accession>
<name>A0A835UAS1_VANPL</name>
<evidence type="ECO:0000313" key="3">
    <source>
        <dbReference type="EMBL" id="KAG0452516.1"/>
    </source>
</evidence>
<evidence type="ECO:0000256" key="1">
    <source>
        <dbReference type="SAM" id="Coils"/>
    </source>
</evidence>
<dbReference type="AlphaFoldDB" id="A0A835UAS1"/>
<dbReference type="EMBL" id="JADCNL010000014">
    <property type="protein sequence ID" value="KAG0452516.1"/>
    <property type="molecule type" value="Genomic_DNA"/>
</dbReference>
<reference evidence="3 4" key="1">
    <citation type="journal article" date="2020" name="Nat. Food">
        <title>A phased Vanilla planifolia genome enables genetic improvement of flavour and production.</title>
        <authorList>
            <person name="Hasing T."/>
            <person name="Tang H."/>
            <person name="Brym M."/>
            <person name="Khazi F."/>
            <person name="Huang T."/>
            <person name="Chambers A.H."/>
        </authorList>
    </citation>
    <scope>NUCLEOTIDE SEQUENCE [LARGE SCALE GENOMIC DNA]</scope>
    <source>
        <tissue evidence="3">Leaf</tissue>
    </source>
</reference>
<protein>
    <submittedName>
        <fullName evidence="3">Uncharacterized protein</fullName>
    </submittedName>
</protein>
<evidence type="ECO:0000313" key="4">
    <source>
        <dbReference type="Proteomes" id="UP000636800"/>
    </source>
</evidence>
<dbReference type="PANTHER" id="PTHR35770:SF1">
    <property type="entry name" value="U2 SMALL NUCLEAR RIBONUCLEOPROTEIN AUXILIARY FACTOR-LIKE PROTEIN"/>
    <property type="match status" value="1"/>
</dbReference>
<feature type="region of interest" description="Disordered" evidence="2">
    <location>
        <begin position="230"/>
        <end position="280"/>
    </location>
</feature>
<keyword evidence="4" id="KW-1185">Reference proteome</keyword>
<feature type="coiled-coil region" evidence="1">
    <location>
        <begin position="160"/>
        <end position="194"/>
    </location>
</feature>
<dbReference type="Proteomes" id="UP000636800">
    <property type="component" value="Unassembled WGS sequence"/>
</dbReference>
<feature type="region of interest" description="Disordered" evidence="2">
    <location>
        <begin position="203"/>
        <end position="222"/>
    </location>
</feature>
<sequence>MMAEAKHFDEFDPIFGEAIVDSDQGMAPASFNALANRSFLFYAHTIDSYRLEIVASDFLSHTFERVLTVSEFDDLRDEVGIGGSWNDFVHYFAASLSEGNVQLILGGVDDLHSESDAKHAKLIAHKSKGLPRISLSLGKLVNLSAKGVTVNIPLALFKALKSKQNDIVKGQEQLSRMEEMLSSERERNRNLQKQLDAFSFSSKRKASKISEKSPNIPENLENNDLVVSKAEQSSANASCMEKQSQRDAQHIKGSQRAVPAYRRSKVRGVSLRGNEDDDGS</sequence>
<organism evidence="3 4">
    <name type="scientific">Vanilla planifolia</name>
    <name type="common">Vanilla</name>
    <dbReference type="NCBI Taxonomy" id="51239"/>
    <lineage>
        <taxon>Eukaryota</taxon>
        <taxon>Viridiplantae</taxon>
        <taxon>Streptophyta</taxon>
        <taxon>Embryophyta</taxon>
        <taxon>Tracheophyta</taxon>
        <taxon>Spermatophyta</taxon>
        <taxon>Magnoliopsida</taxon>
        <taxon>Liliopsida</taxon>
        <taxon>Asparagales</taxon>
        <taxon>Orchidaceae</taxon>
        <taxon>Vanilloideae</taxon>
        <taxon>Vanilleae</taxon>
        <taxon>Vanilla</taxon>
    </lineage>
</organism>
<evidence type="ECO:0000256" key="2">
    <source>
        <dbReference type="SAM" id="MobiDB-lite"/>
    </source>
</evidence>
<dbReference type="OrthoDB" id="40902at2759"/>
<gene>
    <name evidence="3" type="ORF">HPP92_025180</name>
</gene>
<comment type="caution">
    <text evidence="3">The sequence shown here is derived from an EMBL/GenBank/DDBJ whole genome shotgun (WGS) entry which is preliminary data.</text>
</comment>
<keyword evidence="1" id="KW-0175">Coiled coil</keyword>
<dbReference type="PANTHER" id="PTHR35770">
    <property type="entry name" value="U2 SMALL NUCLEAR RIBONUCLEOPROTEIN AUXILIARY FACTOR-LIKE PROTEIN"/>
    <property type="match status" value="1"/>
</dbReference>